<feature type="domain" description="Calcineurin-like phosphoesterase" evidence="1">
    <location>
        <begin position="153"/>
        <end position="302"/>
    </location>
</feature>
<dbReference type="PANTHER" id="PTHR43143:SF1">
    <property type="entry name" value="SERINE_THREONINE-PROTEIN PHOSPHATASE CPPED1"/>
    <property type="match status" value="1"/>
</dbReference>
<proteinExistence type="predicted"/>
<dbReference type="SUPFAM" id="SSF56300">
    <property type="entry name" value="Metallo-dependent phosphatases"/>
    <property type="match status" value="1"/>
</dbReference>
<accession>A0AAV4XVR8</accession>
<evidence type="ECO:0000259" key="1">
    <source>
        <dbReference type="Pfam" id="PF00149"/>
    </source>
</evidence>
<dbReference type="Gene3D" id="3.60.21.10">
    <property type="match status" value="1"/>
</dbReference>
<dbReference type="InterPro" id="IPR004843">
    <property type="entry name" value="Calcineurin-like_PHP"/>
</dbReference>
<dbReference type="Pfam" id="PF00149">
    <property type="entry name" value="Metallophos"/>
    <property type="match status" value="1"/>
</dbReference>
<name>A0AAV4XVR8_CAEEX</name>
<evidence type="ECO:0000313" key="3">
    <source>
        <dbReference type="Proteomes" id="UP001054945"/>
    </source>
</evidence>
<protein>
    <recommendedName>
        <fullName evidence="1">Calcineurin-like phosphoesterase domain-containing protein</fullName>
    </recommendedName>
</protein>
<gene>
    <name evidence="2" type="primary">CPPED1</name>
    <name evidence="2" type="ORF">CEXT_627511</name>
</gene>
<sequence length="311" mass="36350">MTSESVDMLRNLTGRENVSSVTEPILVLKKKMAEMEGAFYFIQGADPQFGMIHFYDSSKNAWDEEMRLTSKAIQLINNMKPKPKFFVVCGDLTRFSKEIAILHQHWVTTNCKRVLPRMVGTLDGGYKNGCTLFRLSTEEELSSLRMYCVRYRHRIAQEKDFIKVFKELDEDIPLVCVCGNHEVNDEPIPSTIQNYREKYGDDYFSFYCGGVMFIVLNSQYFKDPKMVKDLAKKHEKWLDKQLKEAKSGKYKHVVIFQHIPWFVRKADERDMPHNLYSGIRTTMLKKFHEAKVNAICSCGHIHLGKCYDFYK</sequence>
<dbReference type="AlphaFoldDB" id="A0AAV4XVR8"/>
<dbReference type="EMBL" id="BPLR01018222">
    <property type="protein sequence ID" value="GIY97863.1"/>
    <property type="molecule type" value="Genomic_DNA"/>
</dbReference>
<dbReference type="InterPro" id="IPR029052">
    <property type="entry name" value="Metallo-depent_PP-like"/>
</dbReference>
<dbReference type="GO" id="GO:0016787">
    <property type="term" value="F:hydrolase activity"/>
    <property type="evidence" value="ECO:0007669"/>
    <property type="project" value="InterPro"/>
</dbReference>
<organism evidence="2 3">
    <name type="scientific">Caerostris extrusa</name>
    <name type="common">Bark spider</name>
    <name type="synonym">Caerostris bankana</name>
    <dbReference type="NCBI Taxonomy" id="172846"/>
    <lineage>
        <taxon>Eukaryota</taxon>
        <taxon>Metazoa</taxon>
        <taxon>Ecdysozoa</taxon>
        <taxon>Arthropoda</taxon>
        <taxon>Chelicerata</taxon>
        <taxon>Arachnida</taxon>
        <taxon>Araneae</taxon>
        <taxon>Araneomorphae</taxon>
        <taxon>Entelegynae</taxon>
        <taxon>Araneoidea</taxon>
        <taxon>Araneidae</taxon>
        <taxon>Caerostris</taxon>
    </lineage>
</organism>
<dbReference type="Proteomes" id="UP001054945">
    <property type="component" value="Unassembled WGS sequence"/>
</dbReference>
<evidence type="ECO:0000313" key="2">
    <source>
        <dbReference type="EMBL" id="GIY97863.1"/>
    </source>
</evidence>
<dbReference type="PANTHER" id="PTHR43143">
    <property type="entry name" value="METALLOPHOSPHOESTERASE, CALCINEURIN SUPERFAMILY"/>
    <property type="match status" value="1"/>
</dbReference>
<comment type="caution">
    <text evidence="2">The sequence shown here is derived from an EMBL/GenBank/DDBJ whole genome shotgun (WGS) entry which is preliminary data.</text>
</comment>
<dbReference type="InterPro" id="IPR051918">
    <property type="entry name" value="STPP_CPPED1"/>
</dbReference>
<reference evidence="2 3" key="1">
    <citation type="submission" date="2021-06" db="EMBL/GenBank/DDBJ databases">
        <title>Caerostris extrusa draft genome.</title>
        <authorList>
            <person name="Kono N."/>
            <person name="Arakawa K."/>
        </authorList>
    </citation>
    <scope>NUCLEOTIDE SEQUENCE [LARGE SCALE GENOMIC DNA]</scope>
</reference>
<keyword evidence="3" id="KW-1185">Reference proteome</keyword>